<feature type="transmembrane region" description="Helical" evidence="18">
    <location>
        <begin position="373"/>
        <end position="395"/>
    </location>
</feature>
<feature type="site" description="Crucial to convey clamshell closure to channel opening" evidence="16">
    <location>
        <position position="219"/>
    </location>
</feature>
<evidence type="ECO:0000256" key="1">
    <source>
        <dbReference type="ARBA" id="ARBA00022448"/>
    </source>
</evidence>
<keyword evidence="12" id="KW-1071">Ligand-gated ion channel</keyword>
<feature type="domain" description="Ionotropic glutamate receptor C-terminal" evidence="19">
    <location>
        <begin position="1"/>
        <end position="352"/>
    </location>
</feature>
<evidence type="ECO:0000256" key="9">
    <source>
        <dbReference type="ARBA" id="ARBA00023170"/>
    </source>
</evidence>
<evidence type="ECO:0000256" key="7">
    <source>
        <dbReference type="ARBA" id="ARBA00023065"/>
    </source>
</evidence>
<dbReference type="InterPro" id="IPR001320">
    <property type="entry name" value="Iontro_rcpt_C"/>
</dbReference>
<evidence type="ECO:0000259" key="20">
    <source>
        <dbReference type="SMART" id="SM00918"/>
    </source>
</evidence>
<evidence type="ECO:0000256" key="8">
    <source>
        <dbReference type="ARBA" id="ARBA00023136"/>
    </source>
</evidence>
<evidence type="ECO:0000256" key="3">
    <source>
        <dbReference type="ARBA" id="ARBA00022692"/>
    </source>
</evidence>
<evidence type="ECO:0000259" key="19">
    <source>
        <dbReference type="SMART" id="SM00079"/>
    </source>
</evidence>
<organism evidence="21 22">
    <name type="scientific">Elysia chlorotica</name>
    <name type="common">Eastern emerald elysia</name>
    <name type="synonym">Sea slug</name>
    <dbReference type="NCBI Taxonomy" id="188477"/>
    <lineage>
        <taxon>Eukaryota</taxon>
        <taxon>Metazoa</taxon>
        <taxon>Spiralia</taxon>
        <taxon>Lophotrochozoa</taxon>
        <taxon>Mollusca</taxon>
        <taxon>Gastropoda</taxon>
        <taxon>Heterobranchia</taxon>
        <taxon>Euthyneura</taxon>
        <taxon>Panpulmonata</taxon>
        <taxon>Sacoglossa</taxon>
        <taxon>Placobranchoidea</taxon>
        <taxon>Plakobranchidae</taxon>
        <taxon>Elysia</taxon>
    </lineage>
</organism>
<keyword evidence="6" id="KW-0770">Synapse</keyword>
<dbReference type="FunFam" id="3.40.190.10:FF:000060">
    <property type="entry name" value="Glutamate receptor ionotropic, kainate 1"/>
    <property type="match status" value="1"/>
</dbReference>
<dbReference type="InterPro" id="IPR001508">
    <property type="entry name" value="Iono_Glu_rcpt_met"/>
</dbReference>
<evidence type="ECO:0000256" key="16">
    <source>
        <dbReference type="PIRSR" id="PIRSR601508-2"/>
    </source>
</evidence>
<dbReference type="OrthoDB" id="5984008at2759"/>
<dbReference type="PRINTS" id="PR00177">
    <property type="entry name" value="NMDARECEPTOR"/>
</dbReference>
<feature type="domain" description="Ionotropic glutamate receptor L-glutamate and glycine-binding" evidence="20">
    <location>
        <begin position="2"/>
        <end position="66"/>
    </location>
</feature>
<dbReference type="FunFam" id="1.10.287.70:FF:000143">
    <property type="entry name" value="Probable glutamate receptor"/>
    <property type="match status" value="1"/>
</dbReference>
<evidence type="ECO:0000313" key="22">
    <source>
        <dbReference type="Proteomes" id="UP000271974"/>
    </source>
</evidence>
<evidence type="ECO:0000256" key="18">
    <source>
        <dbReference type="SAM" id="Phobius"/>
    </source>
</evidence>
<feature type="disulfide bond" evidence="17">
    <location>
        <begin position="301"/>
        <end position="355"/>
    </location>
</feature>
<evidence type="ECO:0000313" key="21">
    <source>
        <dbReference type="EMBL" id="RUS74238.1"/>
    </source>
</evidence>
<dbReference type="Pfam" id="PF10613">
    <property type="entry name" value="Lig_chan-Glu_bd"/>
    <property type="match status" value="1"/>
</dbReference>
<evidence type="ECO:0000256" key="13">
    <source>
        <dbReference type="ARBA" id="ARBA00023303"/>
    </source>
</evidence>
<keyword evidence="8 18" id="KW-0472">Membrane</keyword>
<dbReference type="InterPro" id="IPR015683">
    <property type="entry name" value="Ionotropic_Glu_rcpt"/>
</dbReference>
<dbReference type="SUPFAM" id="SSF53850">
    <property type="entry name" value="Periplasmic binding protein-like II"/>
    <property type="match status" value="1"/>
</dbReference>
<evidence type="ECO:0008006" key="23">
    <source>
        <dbReference type="Google" id="ProtNLM"/>
    </source>
</evidence>
<evidence type="ECO:0000256" key="5">
    <source>
        <dbReference type="ARBA" id="ARBA00022989"/>
    </source>
</evidence>
<evidence type="ECO:0000256" key="15">
    <source>
        <dbReference type="PIRSR" id="PIRSR601508-1"/>
    </source>
</evidence>
<dbReference type="GO" id="GO:0038023">
    <property type="term" value="F:signaling receptor activity"/>
    <property type="evidence" value="ECO:0007669"/>
    <property type="project" value="InterPro"/>
</dbReference>
<comment type="caution">
    <text evidence="21">The sequence shown here is derived from an EMBL/GenBank/DDBJ whole genome shotgun (WGS) entry which is preliminary data.</text>
</comment>
<name>A0A3S1B250_ELYCH</name>
<keyword evidence="22" id="KW-1185">Reference proteome</keyword>
<feature type="binding site" evidence="15">
    <location>
        <position position="289"/>
    </location>
    <ligand>
        <name>L-glutamate</name>
        <dbReference type="ChEBI" id="CHEBI:29985"/>
    </ligand>
</feature>
<evidence type="ECO:0000256" key="6">
    <source>
        <dbReference type="ARBA" id="ARBA00023018"/>
    </source>
</evidence>
<gene>
    <name evidence="21" type="ORF">EGW08_018006</name>
</gene>
<evidence type="ECO:0000256" key="2">
    <source>
        <dbReference type="ARBA" id="ARBA00022475"/>
    </source>
</evidence>
<keyword evidence="17" id="KW-1015">Disulfide bond</keyword>
<dbReference type="Pfam" id="PF00060">
    <property type="entry name" value="Lig_chan"/>
    <property type="match status" value="1"/>
</dbReference>
<keyword evidence="5 18" id="KW-1133">Transmembrane helix</keyword>
<accession>A0A3S1B250</accession>
<dbReference type="SMART" id="SM00079">
    <property type="entry name" value="PBPe"/>
    <property type="match status" value="1"/>
</dbReference>
<dbReference type="GO" id="GO:0015276">
    <property type="term" value="F:ligand-gated monoatomic ion channel activity"/>
    <property type="evidence" value="ECO:0007669"/>
    <property type="project" value="InterPro"/>
</dbReference>
<keyword evidence="10" id="KW-0325">Glycoprotein</keyword>
<evidence type="ECO:0000256" key="14">
    <source>
        <dbReference type="ARBA" id="ARBA00034104"/>
    </source>
</evidence>
<feature type="transmembrane region" description="Helical" evidence="18">
    <location>
        <begin position="190"/>
        <end position="212"/>
    </location>
</feature>
<reference evidence="21 22" key="1">
    <citation type="submission" date="2019-01" db="EMBL/GenBank/DDBJ databases">
        <title>A draft genome assembly of the solar-powered sea slug Elysia chlorotica.</title>
        <authorList>
            <person name="Cai H."/>
            <person name="Li Q."/>
            <person name="Fang X."/>
            <person name="Li J."/>
            <person name="Curtis N.E."/>
            <person name="Altenburger A."/>
            <person name="Shibata T."/>
            <person name="Feng M."/>
            <person name="Maeda T."/>
            <person name="Schwartz J.A."/>
            <person name="Shigenobu S."/>
            <person name="Lundholm N."/>
            <person name="Nishiyama T."/>
            <person name="Yang H."/>
            <person name="Hasebe M."/>
            <person name="Li S."/>
            <person name="Pierce S.K."/>
            <person name="Wang J."/>
        </authorList>
    </citation>
    <scope>NUCLEOTIDE SEQUENCE [LARGE SCALE GENOMIC DNA]</scope>
    <source>
        <strain evidence="21">EC2010</strain>
        <tissue evidence="21">Whole organism of an adult</tissue>
    </source>
</reference>
<sequence length="433" mass="48408">KPFIMFKKDHETRTGNDKFEGFSIDLIEYVSKELDFDYDLYLVHDGKFGSQMPNGKWNGIIGELIAGNATMSVAPLSINANRESAVDFTKPFMTRHISVLMRVPTYETSYFQFLSPFSPMVWMIILAAFLVVSWILYGLERVGRSLDRQSSRDLPPVTIRESFWFILGSLVQGSTDPVAASLPGRILTSAWWFFALILISSYTANLAAFLTVKKIATPINSVTDLAQQTKIKYGTVKDTGVKNFFENTQIDYFAKMWAQMSDVEPDNMMDNDTAALHKVKSENYAFFWDSTVNKYLTQTDCNLMEIGPPFDPKGFGIGVPPGASYLEPLSMAILEMSDRGILESLQSKWWDISTCPDLSGKADVTSSLQIENVAGVFFIVVGGIVLASLVCLVKYCCPSLFRTPKVITQKCFLGPMLPKKVQQDDDGVDAEQL</sequence>
<dbReference type="FunFam" id="3.40.190.10:FF:000024">
    <property type="entry name" value="Glutamate receptor, ionotropic, delta 1"/>
    <property type="match status" value="1"/>
</dbReference>
<feature type="non-terminal residue" evidence="21">
    <location>
        <position position="1"/>
    </location>
</feature>
<evidence type="ECO:0000256" key="10">
    <source>
        <dbReference type="ARBA" id="ARBA00023180"/>
    </source>
</evidence>
<keyword evidence="1" id="KW-0813">Transport</keyword>
<keyword evidence="2" id="KW-1003">Cell membrane</keyword>
<dbReference type="EMBL" id="RQTK01000852">
    <property type="protein sequence ID" value="RUS74238.1"/>
    <property type="molecule type" value="Genomic_DNA"/>
</dbReference>
<dbReference type="SMART" id="SM00918">
    <property type="entry name" value="Lig_chan-Glu_bd"/>
    <property type="match status" value="1"/>
</dbReference>
<dbReference type="Proteomes" id="UP000271974">
    <property type="component" value="Unassembled WGS sequence"/>
</dbReference>
<protein>
    <recommendedName>
        <fullName evidence="23">Ionotropic glutamate receptor C-terminal domain-containing protein</fullName>
    </recommendedName>
</protein>
<evidence type="ECO:0000256" key="4">
    <source>
        <dbReference type="ARBA" id="ARBA00022729"/>
    </source>
</evidence>
<dbReference type="AlphaFoldDB" id="A0A3S1B250"/>
<keyword evidence="9" id="KW-0675">Receptor</keyword>
<dbReference type="PANTHER" id="PTHR18966">
    <property type="entry name" value="IONOTROPIC GLUTAMATE RECEPTOR"/>
    <property type="match status" value="1"/>
</dbReference>
<feature type="binding site" evidence="15">
    <location>
        <position position="75"/>
    </location>
    <ligand>
        <name>L-glutamate</name>
        <dbReference type="ChEBI" id="CHEBI:29985"/>
    </ligand>
</feature>
<dbReference type="Gene3D" id="3.40.190.10">
    <property type="entry name" value="Periplasmic binding protein-like II"/>
    <property type="match status" value="2"/>
</dbReference>
<comment type="subcellular location">
    <subcellularLocation>
        <location evidence="14">Postsynaptic cell membrane</location>
        <topology evidence="14">Multi-pass membrane protein</topology>
    </subcellularLocation>
</comment>
<evidence type="ECO:0000256" key="11">
    <source>
        <dbReference type="ARBA" id="ARBA00023257"/>
    </source>
</evidence>
<dbReference type="GO" id="GO:0045211">
    <property type="term" value="C:postsynaptic membrane"/>
    <property type="evidence" value="ECO:0007669"/>
    <property type="project" value="UniProtKB-SubCell"/>
</dbReference>
<feature type="transmembrane region" description="Helical" evidence="18">
    <location>
        <begin position="120"/>
        <end position="139"/>
    </location>
</feature>
<keyword evidence="13" id="KW-0407">Ion channel</keyword>
<evidence type="ECO:0000256" key="12">
    <source>
        <dbReference type="ARBA" id="ARBA00023286"/>
    </source>
</evidence>
<evidence type="ECO:0000256" key="17">
    <source>
        <dbReference type="PIRSR" id="PIRSR601508-3"/>
    </source>
</evidence>
<keyword evidence="7" id="KW-0406">Ion transport</keyword>
<feature type="binding site" evidence="15">
    <location>
        <position position="82"/>
    </location>
    <ligand>
        <name>L-glutamate</name>
        <dbReference type="ChEBI" id="CHEBI:29985"/>
    </ligand>
</feature>
<keyword evidence="4" id="KW-0732">Signal</keyword>
<keyword evidence="11" id="KW-0628">Postsynaptic cell membrane</keyword>
<proteinExistence type="predicted"/>
<keyword evidence="3 18" id="KW-0812">Transmembrane</keyword>
<feature type="binding site" evidence="15">
    <location>
        <position position="77"/>
    </location>
    <ligand>
        <name>L-glutamate</name>
        <dbReference type="ChEBI" id="CHEBI:29985"/>
    </ligand>
</feature>
<dbReference type="InterPro" id="IPR019594">
    <property type="entry name" value="Glu/Gly-bd"/>
</dbReference>